<evidence type="ECO:0000313" key="2">
    <source>
        <dbReference type="Proteomes" id="UP001286313"/>
    </source>
</evidence>
<organism evidence="1 2">
    <name type="scientific">Petrolisthes cinctipes</name>
    <name type="common">Flat porcelain crab</name>
    <dbReference type="NCBI Taxonomy" id="88211"/>
    <lineage>
        <taxon>Eukaryota</taxon>
        <taxon>Metazoa</taxon>
        <taxon>Ecdysozoa</taxon>
        <taxon>Arthropoda</taxon>
        <taxon>Crustacea</taxon>
        <taxon>Multicrustacea</taxon>
        <taxon>Malacostraca</taxon>
        <taxon>Eumalacostraca</taxon>
        <taxon>Eucarida</taxon>
        <taxon>Decapoda</taxon>
        <taxon>Pleocyemata</taxon>
        <taxon>Anomura</taxon>
        <taxon>Galatheoidea</taxon>
        <taxon>Porcellanidae</taxon>
        <taxon>Petrolisthes</taxon>
    </lineage>
</organism>
<sequence length="113" mass="13088">MKLHQLWDQSHQVFASFMNPVDEIQFLPSMEKEKSAWQTWNVFDKVSPVFTKLGSTLAAVIGRDMQVVEEFVVLLHDGSSSYKEVNEARLEWFARKQRSYVCIPLTSGALREH</sequence>
<dbReference type="Proteomes" id="UP001286313">
    <property type="component" value="Unassembled WGS sequence"/>
</dbReference>
<evidence type="ECO:0000313" key="1">
    <source>
        <dbReference type="EMBL" id="KAK3875762.1"/>
    </source>
</evidence>
<keyword evidence="2" id="KW-1185">Reference proteome</keyword>
<proteinExistence type="predicted"/>
<protein>
    <submittedName>
        <fullName evidence="1">Uncharacterized protein</fullName>
    </submittedName>
</protein>
<gene>
    <name evidence="1" type="ORF">Pcinc_019401</name>
</gene>
<dbReference type="EMBL" id="JAWQEG010001922">
    <property type="protein sequence ID" value="KAK3875762.1"/>
    <property type="molecule type" value="Genomic_DNA"/>
</dbReference>
<comment type="caution">
    <text evidence="1">The sequence shown here is derived from an EMBL/GenBank/DDBJ whole genome shotgun (WGS) entry which is preliminary data.</text>
</comment>
<name>A0AAE1FM90_PETCI</name>
<reference evidence="1" key="1">
    <citation type="submission" date="2023-10" db="EMBL/GenBank/DDBJ databases">
        <title>Genome assemblies of two species of porcelain crab, Petrolisthes cinctipes and Petrolisthes manimaculis (Anomura: Porcellanidae).</title>
        <authorList>
            <person name="Angst P."/>
        </authorList>
    </citation>
    <scope>NUCLEOTIDE SEQUENCE</scope>
    <source>
        <strain evidence="1">PB745_01</strain>
        <tissue evidence="1">Gill</tissue>
    </source>
</reference>
<dbReference type="AlphaFoldDB" id="A0AAE1FM90"/>
<accession>A0AAE1FM90</accession>